<evidence type="ECO:0000313" key="12">
    <source>
        <dbReference type="Proteomes" id="UP000037755"/>
    </source>
</evidence>
<dbReference type="STRING" id="1202724.AM493_16690"/>
<dbReference type="Proteomes" id="UP000037755">
    <property type="component" value="Unassembled WGS sequence"/>
</dbReference>
<dbReference type="InterPro" id="IPR036837">
    <property type="entry name" value="Cation_efflux_CTD_sf"/>
</dbReference>
<evidence type="ECO:0000256" key="3">
    <source>
        <dbReference type="ARBA" id="ARBA00022448"/>
    </source>
</evidence>
<keyword evidence="12" id="KW-1185">Reference proteome</keyword>
<feature type="transmembrane region" description="Helical" evidence="8">
    <location>
        <begin position="122"/>
        <end position="141"/>
    </location>
</feature>
<proteinExistence type="inferred from homology"/>
<feature type="domain" description="Cation efflux protein transmembrane" evidence="9">
    <location>
        <begin position="23"/>
        <end position="211"/>
    </location>
</feature>
<dbReference type="InterPro" id="IPR058533">
    <property type="entry name" value="Cation_efflux_TM"/>
</dbReference>
<keyword evidence="6 8" id="KW-1133">Transmembrane helix</keyword>
<protein>
    <submittedName>
        <fullName evidence="11">Cobalt transporter</fullName>
    </submittedName>
</protein>
<dbReference type="EMBL" id="LIYD01000005">
    <property type="protein sequence ID" value="KOS07499.1"/>
    <property type="molecule type" value="Genomic_DNA"/>
</dbReference>
<evidence type="ECO:0000259" key="9">
    <source>
        <dbReference type="Pfam" id="PF01545"/>
    </source>
</evidence>
<dbReference type="GO" id="GO:0006882">
    <property type="term" value="P:intracellular zinc ion homeostasis"/>
    <property type="evidence" value="ECO:0007669"/>
    <property type="project" value="TreeGrafter"/>
</dbReference>
<dbReference type="GO" id="GO:0005385">
    <property type="term" value="F:zinc ion transmembrane transporter activity"/>
    <property type="evidence" value="ECO:0007669"/>
    <property type="project" value="TreeGrafter"/>
</dbReference>
<accession>A0A0N0RR00</accession>
<dbReference type="NCBIfam" id="TIGR01297">
    <property type="entry name" value="CDF"/>
    <property type="match status" value="1"/>
</dbReference>
<evidence type="ECO:0000256" key="5">
    <source>
        <dbReference type="ARBA" id="ARBA00022833"/>
    </source>
</evidence>
<evidence type="ECO:0000259" key="10">
    <source>
        <dbReference type="Pfam" id="PF16916"/>
    </source>
</evidence>
<dbReference type="Gene3D" id="1.20.1510.10">
    <property type="entry name" value="Cation efflux protein transmembrane domain"/>
    <property type="match status" value="1"/>
</dbReference>
<comment type="subcellular location">
    <subcellularLocation>
        <location evidence="1">Membrane</location>
        <topology evidence="1">Multi-pass membrane protein</topology>
    </subcellularLocation>
</comment>
<feature type="transmembrane region" description="Helical" evidence="8">
    <location>
        <begin position="89"/>
        <end position="110"/>
    </location>
</feature>
<dbReference type="OrthoDB" id="9809646at2"/>
<evidence type="ECO:0000313" key="11">
    <source>
        <dbReference type="EMBL" id="KOS07499.1"/>
    </source>
</evidence>
<dbReference type="PANTHER" id="PTHR45820">
    <property type="entry name" value="FI23527P1"/>
    <property type="match status" value="1"/>
</dbReference>
<reference evidence="11 12" key="1">
    <citation type="submission" date="2015-08" db="EMBL/GenBank/DDBJ databases">
        <title>Whole genome sequence of Flavobacterium akiainvivens IK-1T, from decaying Wikstroemia oahuensis, an endemic Hawaiian shrub.</title>
        <authorList>
            <person name="Wan X."/>
            <person name="Hou S."/>
            <person name="Saito J."/>
            <person name="Donachie S."/>
        </authorList>
    </citation>
    <scope>NUCLEOTIDE SEQUENCE [LARGE SCALE GENOMIC DNA]</scope>
    <source>
        <strain evidence="11 12">IK-1</strain>
    </source>
</reference>
<evidence type="ECO:0000256" key="4">
    <source>
        <dbReference type="ARBA" id="ARBA00022692"/>
    </source>
</evidence>
<dbReference type="InterPro" id="IPR027469">
    <property type="entry name" value="Cation_efflux_TMD_sf"/>
</dbReference>
<dbReference type="PATRIC" id="fig|1202724.3.peg.3465"/>
<name>A0A0N0RR00_9FLAO</name>
<dbReference type="GO" id="GO:0016020">
    <property type="term" value="C:membrane"/>
    <property type="evidence" value="ECO:0007669"/>
    <property type="project" value="UniProtKB-SubCell"/>
</dbReference>
<dbReference type="Pfam" id="PF16916">
    <property type="entry name" value="ZT_dimer"/>
    <property type="match status" value="1"/>
</dbReference>
<evidence type="ECO:0000256" key="1">
    <source>
        <dbReference type="ARBA" id="ARBA00004141"/>
    </source>
</evidence>
<evidence type="ECO:0000256" key="2">
    <source>
        <dbReference type="ARBA" id="ARBA00008873"/>
    </source>
</evidence>
<feature type="domain" description="Cation efflux protein cytoplasmic" evidence="10">
    <location>
        <begin position="215"/>
        <end position="290"/>
    </location>
</feature>
<evidence type="ECO:0000256" key="8">
    <source>
        <dbReference type="SAM" id="Phobius"/>
    </source>
</evidence>
<dbReference type="SUPFAM" id="SSF161111">
    <property type="entry name" value="Cation efflux protein transmembrane domain-like"/>
    <property type="match status" value="1"/>
</dbReference>
<evidence type="ECO:0000256" key="7">
    <source>
        <dbReference type="ARBA" id="ARBA00023136"/>
    </source>
</evidence>
<dbReference type="AlphaFoldDB" id="A0A0N0RR00"/>
<comment type="caution">
    <text evidence="11">The sequence shown here is derived from an EMBL/GenBank/DDBJ whole genome shotgun (WGS) entry which is preliminary data.</text>
</comment>
<dbReference type="PANTHER" id="PTHR45820:SF4">
    <property type="entry name" value="ZINC TRANSPORTER 63C, ISOFORM F"/>
    <property type="match status" value="1"/>
</dbReference>
<feature type="transmembrane region" description="Helical" evidence="8">
    <location>
        <begin position="182"/>
        <end position="200"/>
    </location>
</feature>
<keyword evidence="4 8" id="KW-0812">Transmembrane</keyword>
<feature type="transmembrane region" description="Helical" evidence="8">
    <location>
        <begin position="153"/>
        <end position="176"/>
    </location>
</feature>
<dbReference type="Pfam" id="PF01545">
    <property type="entry name" value="Cation_efflux"/>
    <property type="match status" value="1"/>
</dbReference>
<dbReference type="SUPFAM" id="SSF160240">
    <property type="entry name" value="Cation efflux protein cytoplasmic domain-like"/>
    <property type="match status" value="1"/>
</dbReference>
<dbReference type="InterPro" id="IPR027470">
    <property type="entry name" value="Cation_efflux_CTD"/>
</dbReference>
<sequence length="304" mass="33926">MSHDHSHHHGHDHHHHTSAKNIKAAFFLNLAFTIAEVIGGFYVNSVSILSDALHDMGDSLSLGLSWYLHNKSKQGADAKFTFGYSRFSLLGALINSVILMVGSCFVIYEAVNRFFHPEPADAVGMLYFAILGIAVNGYAAWRLSGGTSMNEKVVSWHLIEDVLGWAAVLVVSIVMMFTDLPWLDPVLSLCITLFILYNVLGRLKETLIILLQGSPADIDAEQIKAEILQLPNVAGMHHVNVWSLEGEHHVYTAHIKTTGISTFPEIIELKRKVKDILKKHPFKFYTIEVELEGEECELQPKIAE</sequence>
<organism evidence="11 12">
    <name type="scientific">Flavobacterium akiainvivens</name>
    <dbReference type="NCBI Taxonomy" id="1202724"/>
    <lineage>
        <taxon>Bacteria</taxon>
        <taxon>Pseudomonadati</taxon>
        <taxon>Bacteroidota</taxon>
        <taxon>Flavobacteriia</taxon>
        <taxon>Flavobacteriales</taxon>
        <taxon>Flavobacteriaceae</taxon>
        <taxon>Flavobacterium</taxon>
    </lineage>
</organism>
<keyword evidence="7 8" id="KW-0472">Membrane</keyword>
<comment type="similarity">
    <text evidence="2">Belongs to the cation diffusion facilitator (CDF) transporter (TC 2.A.4) family. SLC30A subfamily.</text>
</comment>
<gene>
    <name evidence="11" type="ORF">AM493_16690</name>
</gene>
<dbReference type="RefSeq" id="WP_054409163.1">
    <property type="nucleotide sequence ID" value="NZ_FOYA01000011.1"/>
</dbReference>
<evidence type="ECO:0000256" key="6">
    <source>
        <dbReference type="ARBA" id="ARBA00022989"/>
    </source>
</evidence>
<keyword evidence="5" id="KW-0862">Zinc</keyword>
<dbReference type="InterPro" id="IPR002524">
    <property type="entry name" value="Cation_efflux"/>
</dbReference>
<keyword evidence="3" id="KW-0813">Transport</keyword>